<feature type="compositionally biased region" description="Polar residues" evidence="1">
    <location>
        <begin position="445"/>
        <end position="457"/>
    </location>
</feature>
<gene>
    <name evidence="3" type="ORF">BCR33DRAFT_715942</name>
</gene>
<evidence type="ECO:0000313" key="3">
    <source>
        <dbReference type="EMBL" id="ORY45917.1"/>
    </source>
</evidence>
<dbReference type="PANTHER" id="PTHR23011">
    <property type="entry name" value="CYCLIC NUCLEOTIDE-BINDING DOMAIN CONTAINING PROTEIN"/>
    <property type="match status" value="1"/>
</dbReference>
<dbReference type="EMBL" id="MCGO01000018">
    <property type="protein sequence ID" value="ORY45917.1"/>
    <property type="molecule type" value="Genomic_DNA"/>
</dbReference>
<feature type="non-terminal residue" evidence="3">
    <location>
        <position position="1"/>
    </location>
</feature>
<comment type="caution">
    <text evidence="3">The sequence shown here is derived from an EMBL/GenBank/DDBJ whole genome shotgun (WGS) entry which is preliminary data.</text>
</comment>
<feature type="compositionally biased region" description="Pro residues" evidence="1">
    <location>
        <begin position="1"/>
        <end position="11"/>
    </location>
</feature>
<reference evidence="3 4" key="1">
    <citation type="submission" date="2016-07" db="EMBL/GenBank/DDBJ databases">
        <title>Pervasive Adenine N6-methylation of Active Genes in Fungi.</title>
        <authorList>
            <consortium name="DOE Joint Genome Institute"/>
            <person name="Mondo S.J."/>
            <person name="Dannebaum R.O."/>
            <person name="Kuo R.C."/>
            <person name="Labutti K."/>
            <person name="Haridas S."/>
            <person name="Kuo A."/>
            <person name="Salamov A."/>
            <person name="Ahrendt S.R."/>
            <person name="Lipzen A."/>
            <person name="Sullivan W."/>
            <person name="Andreopoulos W.B."/>
            <person name="Clum A."/>
            <person name="Lindquist E."/>
            <person name="Daum C."/>
            <person name="Ramamoorthy G.K."/>
            <person name="Gryganskyi A."/>
            <person name="Culley D."/>
            <person name="Magnuson J.K."/>
            <person name="James T.Y."/>
            <person name="O'Malley M.A."/>
            <person name="Stajich J.E."/>
            <person name="Spatafora J.W."/>
            <person name="Visel A."/>
            <person name="Grigoriev I.V."/>
        </authorList>
    </citation>
    <scope>NUCLEOTIDE SEQUENCE [LARGE SCALE GENOMIC DNA]</scope>
    <source>
        <strain evidence="3 4">JEL800</strain>
    </source>
</reference>
<feature type="domain" description="Cyclic nucleotide-binding" evidence="2">
    <location>
        <begin position="535"/>
        <end position="622"/>
    </location>
</feature>
<dbReference type="AlphaFoldDB" id="A0A1Y2CG75"/>
<name>A0A1Y2CG75_9FUNG</name>
<accession>A0A1Y2CG75</accession>
<dbReference type="Proteomes" id="UP000193642">
    <property type="component" value="Unassembled WGS sequence"/>
</dbReference>
<evidence type="ECO:0000259" key="2">
    <source>
        <dbReference type="PROSITE" id="PS50042"/>
    </source>
</evidence>
<dbReference type="STRING" id="329046.A0A1Y2CG75"/>
<dbReference type="PROSITE" id="PS50042">
    <property type="entry name" value="CNMP_BINDING_3"/>
    <property type="match status" value="2"/>
</dbReference>
<dbReference type="SUPFAM" id="SSF51206">
    <property type="entry name" value="cAMP-binding domain-like"/>
    <property type="match status" value="2"/>
</dbReference>
<organism evidence="3 4">
    <name type="scientific">Rhizoclosmatium globosum</name>
    <dbReference type="NCBI Taxonomy" id="329046"/>
    <lineage>
        <taxon>Eukaryota</taxon>
        <taxon>Fungi</taxon>
        <taxon>Fungi incertae sedis</taxon>
        <taxon>Chytridiomycota</taxon>
        <taxon>Chytridiomycota incertae sedis</taxon>
        <taxon>Chytridiomycetes</taxon>
        <taxon>Chytridiales</taxon>
        <taxon>Chytriomycetaceae</taxon>
        <taxon>Rhizoclosmatium</taxon>
    </lineage>
</organism>
<sequence>KPQLQPPPPPPKTRRVSSIAAKSSTVDKLEAAKRRRSALDAFLLKQAALRSDTRSDTRLRLSLTTRTSRVNRPLPSERCFDAQRESEEAARRVPWKPPTLEGVAELTKKYFECDRVVVDENAAGLDDNPGNVSRKMKKRVHEAFMAEFWAMHYHYPTERLPTPGNGITKPPLLRKNILEARTKSLAKPKYPPINRYKSMTSDSSSPARSSVSTPSSKSKYKDQKLEFRSARFLDSLGLGVSLEKIRIGSAGKRALEPTVGRLNVSKLYDIHSEETGERKNPLVSGEKRSLLNRKATESFYQRRETEIMRREEEEELLMRSNRSSIRRDSMFVPSKRGSVMQKIQSQRESISTKVTSRRGSHVTFSAAVTGEDDSHPTIPEIAGLGSEVGAIENEIELLEDESTTDVTPQQHPDDASLIESINDDKATETPPVASIESINVTQELPSTSGTLSQSPVIQPSLPPPQPRSKKPLRPTIKPDYFSQIPKLLRFNFDTVVNALKKPYSTRTPQETATIQYCLKPLKAFHLIQSDFVFEQLVQTFQVVEYPKQHVVFRQGDDGDAWYVVLFGVLEISMDTWDPGGKECCDSYGEFGESFGDMASATVTAKSNVILLRVGKEDLIRLVIAHHIFKKQMRHFLRPVSDSGIRTIAELTVLKKFGDRSVILEEGGADNCVFIIKSGVCKPGVIRPMKKVFVGTLGKGSHFNDQLIDDARNIRGSPFTIIADGPVECATLIAVGDWMNLPLSGLCHHFSA</sequence>
<evidence type="ECO:0000313" key="4">
    <source>
        <dbReference type="Proteomes" id="UP000193642"/>
    </source>
</evidence>
<dbReference type="InterPro" id="IPR000595">
    <property type="entry name" value="cNMP-bd_dom"/>
</dbReference>
<feature type="region of interest" description="Disordered" evidence="1">
    <location>
        <begin position="188"/>
        <end position="220"/>
    </location>
</feature>
<dbReference type="CDD" id="cd00038">
    <property type="entry name" value="CAP_ED"/>
    <property type="match status" value="2"/>
</dbReference>
<evidence type="ECO:0000256" key="1">
    <source>
        <dbReference type="SAM" id="MobiDB-lite"/>
    </source>
</evidence>
<dbReference type="Gene3D" id="2.60.120.10">
    <property type="entry name" value="Jelly Rolls"/>
    <property type="match status" value="2"/>
</dbReference>
<dbReference type="InterPro" id="IPR014710">
    <property type="entry name" value="RmlC-like_jellyroll"/>
</dbReference>
<dbReference type="OrthoDB" id="417078at2759"/>
<proteinExistence type="predicted"/>
<feature type="region of interest" description="Disordered" evidence="1">
    <location>
        <begin position="445"/>
        <end position="475"/>
    </location>
</feature>
<feature type="compositionally biased region" description="Low complexity" evidence="1">
    <location>
        <begin position="198"/>
        <end position="217"/>
    </location>
</feature>
<protein>
    <recommendedName>
        <fullName evidence="2">Cyclic nucleotide-binding domain-containing protein</fullName>
    </recommendedName>
</protein>
<feature type="domain" description="Cyclic nucleotide-binding" evidence="2">
    <location>
        <begin position="635"/>
        <end position="731"/>
    </location>
</feature>
<dbReference type="InterPro" id="IPR018490">
    <property type="entry name" value="cNMP-bd_dom_sf"/>
</dbReference>
<feature type="region of interest" description="Disordered" evidence="1">
    <location>
        <begin position="1"/>
        <end position="30"/>
    </location>
</feature>
<keyword evidence="4" id="KW-1185">Reference proteome</keyword>
<dbReference type="Pfam" id="PF00027">
    <property type="entry name" value="cNMP_binding"/>
    <property type="match status" value="1"/>
</dbReference>
<dbReference type="PANTHER" id="PTHR23011:SF28">
    <property type="entry name" value="CYCLIC NUCLEOTIDE-BINDING DOMAIN CONTAINING PROTEIN"/>
    <property type="match status" value="1"/>
</dbReference>